<dbReference type="Proteomes" id="UP000053766">
    <property type="component" value="Unassembled WGS sequence"/>
</dbReference>
<dbReference type="InterPro" id="IPR006201">
    <property type="entry name" value="Neur_channel"/>
</dbReference>
<dbReference type="GO" id="GO:0004888">
    <property type="term" value="F:transmembrane signaling receptor activity"/>
    <property type="evidence" value="ECO:0007669"/>
    <property type="project" value="InterPro"/>
</dbReference>
<name>A0A0D8XW34_DICVI</name>
<dbReference type="EMBL" id="KN716345">
    <property type="protein sequence ID" value="KJH46576.1"/>
    <property type="molecule type" value="Genomic_DNA"/>
</dbReference>
<reference evidence="4 5" key="1">
    <citation type="submission" date="2013-11" db="EMBL/GenBank/DDBJ databases">
        <title>Draft genome of the bovine lungworm Dictyocaulus viviparus.</title>
        <authorList>
            <person name="Mitreva M."/>
        </authorList>
    </citation>
    <scope>NUCLEOTIDE SEQUENCE [LARGE SCALE GENOMIC DNA]</scope>
    <source>
        <strain evidence="4 5">HannoverDv2000</strain>
    </source>
</reference>
<sequence>MGQRYIDFSAHGSPWVSAITKAHLYHDGRVVSDLNSDPIYLYQQSSKTHLYIQSTWEPPVIYHSFCTINIEWYPYDVQQCEMKFGSWTYGGTQLDLTHRPTLGKKWTLLIYGEDIPK</sequence>
<dbReference type="PANTHER" id="PTHR18945">
    <property type="entry name" value="NEUROTRANSMITTER GATED ION CHANNEL"/>
    <property type="match status" value="1"/>
</dbReference>
<dbReference type="InterPro" id="IPR006202">
    <property type="entry name" value="Neur_chan_lig-bd"/>
</dbReference>
<organism evidence="4 5">
    <name type="scientific">Dictyocaulus viviparus</name>
    <name type="common">Bovine lungworm</name>
    <dbReference type="NCBI Taxonomy" id="29172"/>
    <lineage>
        <taxon>Eukaryota</taxon>
        <taxon>Metazoa</taxon>
        <taxon>Ecdysozoa</taxon>
        <taxon>Nematoda</taxon>
        <taxon>Chromadorea</taxon>
        <taxon>Rhabditida</taxon>
        <taxon>Rhabditina</taxon>
        <taxon>Rhabditomorpha</taxon>
        <taxon>Strongyloidea</taxon>
        <taxon>Metastrongylidae</taxon>
        <taxon>Dictyocaulus</taxon>
    </lineage>
</organism>
<keyword evidence="5" id="KW-1185">Reference proteome</keyword>
<evidence type="ECO:0000313" key="5">
    <source>
        <dbReference type="Proteomes" id="UP000053766"/>
    </source>
</evidence>
<dbReference type="Pfam" id="PF02931">
    <property type="entry name" value="Neur_chan_LBD"/>
    <property type="match status" value="1"/>
</dbReference>
<comment type="subcellular location">
    <subcellularLocation>
        <location evidence="1">Membrane</location>
        <topology evidence="1">Multi-pass membrane protein</topology>
    </subcellularLocation>
</comment>
<keyword evidence="2" id="KW-0472">Membrane</keyword>
<dbReference type="STRING" id="29172.A0A0D8XW34"/>
<dbReference type="InterPro" id="IPR036734">
    <property type="entry name" value="Neur_chan_lig-bd_sf"/>
</dbReference>
<dbReference type="GO" id="GO:0005230">
    <property type="term" value="F:extracellular ligand-gated monoatomic ion channel activity"/>
    <property type="evidence" value="ECO:0007669"/>
    <property type="project" value="InterPro"/>
</dbReference>
<feature type="domain" description="Neurotransmitter-gated ion-channel ligand-binding" evidence="3">
    <location>
        <begin position="55"/>
        <end position="100"/>
    </location>
</feature>
<dbReference type="OrthoDB" id="5975154at2759"/>
<dbReference type="SUPFAM" id="SSF63712">
    <property type="entry name" value="Nicotinic receptor ligand binding domain-like"/>
    <property type="match status" value="1"/>
</dbReference>
<dbReference type="GO" id="GO:0016020">
    <property type="term" value="C:membrane"/>
    <property type="evidence" value="ECO:0007669"/>
    <property type="project" value="UniProtKB-SubCell"/>
</dbReference>
<dbReference type="PROSITE" id="PS00236">
    <property type="entry name" value="NEUROTR_ION_CHANNEL"/>
    <property type="match status" value="1"/>
</dbReference>
<dbReference type="Gene3D" id="2.70.170.10">
    <property type="entry name" value="Neurotransmitter-gated ion-channel ligand-binding domain"/>
    <property type="match status" value="1"/>
</dbReference>
<dbReference type="AlphaFoldDB" id="A0A0D8XW34"/>
<gene>
    <name evidence="4" type="ORF">DICVIV_07359</name>
</gene>
<proteinExistence type="predicted"/>
<protein>
    <recommendedName>
        <fullName evidence="3">Neurotransmitter-gated ion-channel ligand-binding domain-containing protein</fullName>
    </recommendedName>
</protein>
<reference evidence="5" key="2">
    <citation type="journal article" date="2016" name="Sci. Rep.">
        <title>Dictyocaulus viviparus genome, variome and transcriptome elucidate lungworm biology and support future intervention.</title>
        <authorList>
            <person name="McNulty S.N."/>
            <person name="Strube C."/>
            <person name="Rosa B.A."/>
            <person name="Martin J.C."/>
            <person name="Tyagi R."/>
            <person name="Choi Y.J."/>
            <person name="Wang Q."/>
            <person name="Hallsworth Pepin K."/>
            <person name="Zhang X."/>
            <person name="Ozersky P."/>
            <person name="Wilson R.K."/>
            <person name="Sternberg P.W."/>
            <person name="Gasser R.B."/>
            <person name="Mitreva M."/>
        </authorList>
    </citation>
    <scope>NUCLEOTIDE SEQUENCE [LARGE SCALE GENOMIC DNA]</scope>
    <source>
        <strain evidence="5">HannoverDv2000</strain>
    </source>
</reference>
<evidence type="ECO:0000256" key="1">
    <source>
        <dbReference type="ARBA" id="ARBA00004141"/>
    </source>
</evidence>
<dbReference type="InterPro" id="IPR018000">
    <property type="entry name" value="Neurotransmitter_ion_chnl_CS"/>
</dbReference>
<accession>A0A0D8XW34</accession>
<evidence type="ECO:0000313" key="4">
    <source>
        <dbReference type="EMBL" id="KJH46576.1"/>
    </source>
</evidence>
<evidence type="ECO:0000259" key="3">
    <source>
        <dbReference type="Pfam" id="PF02931"/>
    </source>
</evidence>
<evidence type="ECO:0000256" key="2">
    <source>
        <dbReference type="ARBA" id="ARBA00023136"/>
    </source>
</evidence>